<evidence type="ECO:0000313" key="1">
    <source>
        <dbReference type="EMBL" id="JAE24562.1"/>
    </source>
</evidence>
<protein>
    <submittedName>
        <fullName evidence="1">Uncharacterized protein</fullName>
    </submittedName>
</protein>
<reference evidence="1" key="1">
    <citation type="submission" date="2014-09" db="EMBL/GenBank/DDBJ databases">
        <authorList>
            <person name="Magalhaes I.L.F."/>
            <person name="Oliveira U."/>
            <person name="Santos F.R."/>
            <person name="Vidigal T.H.D.A."/>
            <person name="Brescovit A.D."/>
            <person name="Santos A.J."/>
        </authorList>
    </citation>
    <scope>NUCLEOTIDE SEQUENCE</scope>
    <source>
        <tissue evidence="1">Shoot tissue taken approximately 20 cm above the soil surface</tissue>
    </source>
</reference>
<sequence length="16" mass="1818">MTFLRYIFGDDGVARG</sequence>
<dbReference type="AlphaFoldDB" id="A0A0A9GJA3"/>
<proteinExistence type="predicted"/>
<accession>A0A0A9GJA3</accession>
<reference evidence="1" key="2">
    <citation type="journal article" date="2015" name="Data Brief">
        <title>Shoot transcriptome of the giant reed, Arundo donax.</title>
        <authorList>
            <person name="Barrero R.A."/>
            <person name="Guerrero F.D."/>
            <person name="Moolhuijzen P."/>
            <person name="Goolsby J.A."/>
            <person name="Tidwell J."/>
            <person name="Bellgard S.E."/>
            <person name="Bellgard M.I."/>
        </authorList>
    </citation>
    <scope>NUCLEOTIDE SEQUENCE</scope>
    <source>
        <tissue evidence="1">Shoot tissue taken approximately 20 cm above the soil surface</tissue>
    </source>
</reference>
<organism evidence="1">
    <name type="scientific">Arundo donax</name>
    <name type="common">Giant reed</name>
    <name type="synonym">Donax arundinaceus</name>
    <dbReference type="NCBI Taxonomy" id="35708"/>
    <lineage>
        <taxon>Eukaryota</taxon>
        <taxon>Viridiplantae</taxon>
        <taxon>Streptophyta</taxon>
        <taxon>Embryophyta</taxon>
        <taxon>Tracheophyta</taxon>
        <taxon>Spermatophyta</taxon>
        <taxon>Magnoliopsida</taxon>
        <taxon>Liliopsida</taxon>
        <taxon>Poales</taxon>
        <taxon>Poaceae</taxon>
        <taxon>PACMAD clade</taxon>
        <taxon>Arundinoideae</taxon>
        <taxon>Arundineae</taxon>
        <taxon>Arundo</taxon>
    </lineage>
</organism>
<name>A0A0A9GJA3_ARUDO</name>
<dbReference type="EMBL" id="GBRH01173334">
    <property type="protein sequence ID" value="JAE24562.1"/>
    <property type="molecule type" value="Transcribed_RNA"/>
</dbReference>